<sequence>MGRAGSKTASSVEIYRDTPTHASLISKAKKTHRHIDAHVVAKRVRKKVTQKRDKKDAQVDPIPDEVPGDEEWFDFDDAEPIGVDATPKKKRSRLDVLMEWSHLRDLFIDEIIRLDGLGSQSSPMVCALCPKEALYRCLDCFDCLPVCNGCMCATHQCHPLHHIEFWTGDFFQKSSLHSLGLVVSLGHMGLVCPTSSTQTDLTVIDTTGIHTVSVAFCDCVSAPLHHRTQLLRVRWWPATVDRPQTVTTFAALDTFLQLSLQSKINMYDFYRSLVHLTDNTGTRKLKERYKEFLRCVHEFRHVMIAKRSARGHDPGGVQATKPGECAVECPACPQPGRNLPEGWETADHKDRYKYALFLAMDANFRLKLKERGIRDEPLGDGWAYFVPSRPFKEHLSNYVGQPEMNMCESKHRAVDHANIRGNDKLAVNGVGGVNCSRHALNRNVGFGDLQRGEKYANMDYFVLSTLHDVKVKTLYLSYDIACQWFVNLPTRVEEYPFRLQVNPDLVVIVAVPKLHLVGHGPKCQTKYSLNYIPGSARTCGESIEQIWSGHNAVSMSTREMTPGCRQDTLDDHLGAWNFRKVVGLGKQLLALLREAVPMKIKQKIQFDELSASRSPADIAKWHQMVSAYHADNTQPDPYSMPASEGSSLAKVKLALAKEESEDATAGIVSPHETSASTFLYAGLDLEDQQRVLQASIATASSKSTIQAADIQQKRNALRHRIDAWRKIQSVYMPGVSASLQDRNPSDEDTSEPGNAELSKLFLPSSFPVAQRSAVLPGLAEKEYRLRLAQAEDCLRQLRRHLRIRSTLWQYKKSSVSGQRATTRTRSYIDRFNEKIQRYARKYRAARAALHVLDPNGLWVERFKVLNSTDIRGPQRDDGNHLDKGLQESEGRREFTWIWLVPLASGKDADDGAEEQDDMRVEWVKSKARAERWDEEVTLVAEEMRRTLAFFEWRAHWWEGQIYRRVLDVGDTTPLQRRSVTPDILSGLRAYALKQAAIQRNLARHFATLWVPLLSKYSLLPGVCAEWASVVPAATAYRGGASASVPRSRSLATPAILPHPELVDGIDDSDGIDEFGDDENGENGEDDGIYEELDGDTLVSVST</sequence>
<organism evidence="3 4">
    <name type="scientific">Rickenella mellea</name>
    <dbReference type="NCBI Taxonomy" id="50990"/>
    <lineage>
        <taxon>Eukaryota</taxon>
        <taxon>Fungi</taxon>
        <taxon>Dikarya</taxon>
        <taxon>Basidiomycota</taxon>
        <taxon>Agaricomycotina</taxon>
        <taxon>Agaricomycetes</taxon>
        <taxon>Hymenochaetales</taxon>
        <taxon>Rickenellaceae</taxon>
        <taxon>Rickenella</taxon>
    </lineage>
</organism>
<dbReference type="Proteomes" id="UP000294933">
    <property type="component" value="Unassembled WGS sequence"/>
</dbReference>
<evidence type="ECO:0000259" key="2">
    <source>
        <dbReference type="Pfam" id="PF18803"/>
    </source>
</evidence>
<dbReference type="InterPro" id="IPR040521">
    <property type="entry name" value="KDZ"/>
</dbReference>
<dbReference type="PANTHER" id="PTHR33096:SF1">
    <property type="entry name" value="CXC1-LIKE CYSTEINE CLUSTER ASSOCIATED WITH KDZ TRANSPOSASES DOMAIN-CONTAINING PROTEIN"/>
    <property type="match status" value="1"/>
</dbReference>
<feature type="region of interest" description="Disordered" evidence="1">
    <location>
        <begin position="1062"/>
        <end position="1102"/>
    </location>
</feature>
<protein>
    <recommendedName>
        <fullName evidence="2">CxC2-like cysteine cluster KDZ transposase-associated domain-containing protein</fullName>
    </recommendedName>
</protein>
<name>A0A4Y7PEN1_9AGAM</name>
<feature type="compositionally biased region" description="Acidic residues" evidence="1">
    <location>
        <begin position="1063"/>
        <end position="1094"/>
    </location>
</feature>
<proteinExistence type="predicted"/>
<feature type="domain" description="CxC2-like cysteine cluster KDZ transposase-associated" evidence="2">
    <location>
        <begin position="176"/>
        <end position="281"/>
    </location>
</feature>
<gene>
    <name evidence="3" type="ORF">BD410DRAFT_846691</name>
</gene>
<feature type="region of interest" description="Disordered" evidence="1">
    <location>
        <begin position="43"/>
        <end position="63"/>
    </location>
</feature>
<evidence type="ECO:0000313" key="4">
    <source>
        <dbReference type="Proteomes" id="UP000294933"/>
    </source>
</evidence>
<dbReference type="InterPro" id="IPR041457">
    <property type="entry name" value="CxC2_KDZ-assoc"/>
</dbReference>
<accession>A0A4Y7PEN1</accession>
<dbReference type="Pfam" id="PF18758">
    <property type="entry name" value="KDZ"/>
    <property type="match status" value="1"/>
</dbReference>
<dbReference type="VEuPathDB" id="FungiDB:BD410DRAFT_846691"/>
<keyword evidence="4" id="KW-1185">Reference proteome</keyword>
<dbReference type="PANTHER" id="PTHR33096">
    <property type="entry name" value="CXC2 DOMAIN-CONTAINING PROTEIN"/>
    <property type="match status" value="1"/>
</dbReference>
<evidence type="ECO:0000256" key="1">
    <source>
        <dbReference type="SAM" id="MobiDB-lite"/>
    </source>
</evidence>
<dbReference type="AlphaFoldDB" id="A0A4Y7PEN1"/>
<dbReference type="OrthoDB" id="3257768at2759"/>
<evidence type="ECO:0000313" key="3">
    <source>
        <dbReference type="EMBL" id="TDL13706.1"/>
    </source>
</evidence>
<reference evidence="3 4" key="1">
    <citation type="submission" date="2018-06" db="EMBL/GenBank/DDBJ databases">
        <title>A transcriptomic atlas of mushroom development highlights an independent origin of complex multicellularity.</title>
        <authorList>
            <consortium name="DOE Joint Genome Institute"/>
            <person name="Krizsan K."/>
            <person name="Almasi E."/>
            <person name="Merenyi Z."/>
            <person name="Sahu N."/>
            <person name="Viragh M."/>
            <person name="Koszo T."/>
            <person name="Mondo S."/>
            <person name="Kiss B."/>
            <person name="Balint B."/>
            <person name="Kues U."/>
            <person name="Barry K."/>
            <person name="Hegedus J.C."/>
            <person name="Henrissat B."/>
            <person name="Johnson J."/>
            <person name="Lipzen A."/>
            <person name="Ohm R."/>
            <person name="Nagy I."/>
            <person name="Pangilinan J."/>
            <person name="Yan J."/>
            <person name="Xiong Y."/>
            <person name="Grigoriev I.V."/>
            <person name="Hibbett D.S."/>
            <person name="Nagy L.G."/>
        </authorList>
    </citation>
    <scope>NUCLEOTIDE SEQUENCE [LARGE SCALE GENOMIC DNA]</scope>
    <source>
        <strain evidence="3 4">SZMC22713</strain>
    </source>
</reference>
<dbReference type="Pfam" id="PF18803">
    <property type="entry name" value="CxC2"/>
    <property type="match status" value="1"/>
</dbReference>
<dbReference type="EMBL" id="ML170488">
    <property type="protein sequence ID" value="TDL13706.1"/>
    <property type="molecule type" value="Genomic_DNA"/>
</dbReference>